<feature type="domain" description="HTH cro/C1-type" evidence="1">
    <location>
        <begin position="13"/>
        <end position="67"/>
    </location>
</feature>
<dbReference type="Gene3D" id="2.10.109.10">
    <property type="entry name" value="Umud Fragment, subunit A"/>
    <property type="match status" value="1"/>
</dbReference>
<dbReference type="SUPFAM" id="SSF51306">
    <property type="entry name" value="LexA/Signal peptidase"/>
    <property type="match status" value="1"/>
</dbReference>
<organism evidence="2 3">
    <name type="scientific">Paenibacillus harenae</name>
    <dbReference type="NCBI Taxonomy" id="306543"/>
    <lineage>
        <taxon>Bacteria</taxon>
        <taxon>Bacillati</taxon>
        <taxon>Bacillota</taxon>
        <taxon>Bacilli</taxon>
        <taxon>Bacillales</taxon>
        <taxon>Paenibacillaceae</taxon>
        <taxon>Paenibacillus</taxon>
    </lineage>
</organism>
<dbReference type="EMBL" id="JAUSSU010000007">
    <property type="protein sequence ID" value="MDQ0114327.1"/>
    <property type="molecule type" value="Genomic_DNA"/>
</dbReference>
<dbReference type="GO" id="GO:0004252">
    <property type="term" value="F:serine-type endopeptidase activity"/>
    <property type="evidence" value="ECO:0007669"/>
    <property type="project" value="UniProtKB-EC"/>
</dbReference>
<evidence type="ECO:0000313" key="3">
    <source>
        <dbReference type="Proteomes" id="UP001229346"/>
    </source>
</evidence>
<keyword evidence="3" id="KW-1185">Reference proteome</keyword>
<evidence type="ECO:0000313" key="2">
    <source>
        <dbReference type="EMBL" id="MDQ0114327.1"/>
    </source>
</evidence>
<dbReference type="InterPro" id="IPR039418">
    <property type="entry name" value="LexA-like"/>
</dbReference>
<dbReference type="Gene3D" id="1.10.260.40">
    <property type="entry name" value="lambda repressor-like DNA-binding domains"/>
    <property type="match status" value="1"/>
</dbReference>
<dbReference type="InterPro" id="IPR001387">
    <property type="entry name" value="Cro/C1-type_HTH"/>
</dbReference>
<dbReference type="RefSeq" id="WP_307205646.1">
    <property type="nucleotide sequence ID" value="NZ_JAUSSU010000007.1"/>
</dbReference>
<keyword evidence="2" id="KW-0378">Hydrolase</keyword>
<reference evidence="2 3" key="1">
    <citation type="submission" date="2023-07" db="EMBL/GenBank/DDBJ databases">
        <title>Sorghum-associated microbial communities from plants grown in Nebraska, USA.</title>
        <authorList>
            <person name="Schachtman D."/>
        </authorList>
    </citation>
    <scope>NUCLEOTIDE SEQUENCE [LARGE SCALE GENOMIC DNA]</scope>
    <source>
        <strain evidence="2 3">CC482</strain>
    </source>
</reference>
<dbReference type="Pfam" id="PF00717">
    <property type="entry name" value="Peptidase_S24"/>
    <property type="match status" value="1"/>
</dbReference>
<dbReference type="PROSITE" id="PS50943">
    <property type="entry name" value="HTH_CROC1"/>
    <property type="match status" value="1"/>
</dbReference>
<proteinExistence type="predicted"/>
<gene>
    <name evidence="2" type="ORF">J2T15_003782</name>
</gene>
<dbReference type="SUPFAM" id="SSF47413">
    <property type="entry name" value="lambda repressor-like DNA-binding domains"/>
    <property type="match status" value="1"/>
</dbReference>
<dbReference type="Proteomes" id="UP001229346">
    <property type="component" value="Unassembled WGS sequence"/>
</dbReference>
<dbReference type="SMART" id="SM00530">
    <property type="entry name" value="HTH_XRE"/>
    <property type="match status" value="1"/>
</dbReference>
<dbReference type="CDD" id="cd06529">
    <property type="entry name" value="S24_LexA-like"/>
    <property type="match status" value="1"/>
</dbReference>
<dbReference type="Pfam" id="PF01381">
    <property type="entry name" value="HTH_3"/>
    <property type="match status" value="1"/>
</dbReference>
<protein>
    <submittedName>
        <fullName evidence="2">Repressor LexA</fullName>
        <ecNumber evidence="2">3.4.21.88</ecNumber>
    </submittedName>
</protein>
<dbReference type="PANTHER" id="PTHR33516">
    <property type="entry name" value="LEXA REPRESSOR"/>
    <property type="match status" value="1"/>
</dbReference>
<dbReference type="PANTHER" id="PTHR33516:SF2">
    <property type="entry name" value="LEXA REPRESSOR-RELATED"/>
    <property type="match status" value="1"/>
</dbReference>
<name>A0ABT9U506_PAEHA</name>
<sequence>MSETRKNVVGERIREMRSAVGYTQVQLGDKVGVDRSSIANYETGKATPPMDIIMKLVDVFNCTTDYLLGRSDYNQFIDDKAHMVNETRVDYTITKNTLVPESAPTVEMVQIPIYGEIRAGYDSLAEQRIVGYEVVSKESVRDGDYFYLIVKGDSMIEEGIHEGMRVLVKSQNHCEHGKIGVVIVNGDEGTLKRVYYEGDTVVLQAANKGIPPRILPIYDVRIQGQVKKVEFDV</sequence>
<dbReference type="InterPro" id="IPR015927">
    <property type="entry name" value="Peptidase_S24_S26A/B/C"/>
</dbReference>
<comment type="caution">
    <text evidence="2">The sequence shown here is derived from an EMBL/GenBank/DDBJ whole genome shotgun (WGS) entry which is preliminary data.</text>
</comment>
<dbReference type="InterPro" id="IPR010982">
    <property type="entry name" value="Lambda_DNA-bd_dom_sf"/>
</dbReference>
<accession>A0ABT9U506</accession>
<dbReference type="InterPro" id="IPR036286">
    <property type="entry name" value="LexA/Signal_pep-like_sf"/>
</dbReference>
<evidence type="ECO:0000259" key="1">
    <source>
        <dbReference type="PROSITE" id="PS50943"/>
    </source>
</evidence>
<dbReference type="EC" id="3.4.21.88" evidence="2"/>
<dbReference type="CDD" id="cd00093">
    <property type="entry name" value="HTH_XRE"/>
    <property type="match status" value="1"/>
</dbReference>
<dbReference type="InterPro" id="IPR050077">
    <property type="entry name" value="LexA_repressor"/>
</dbReference>